<comment type="caution">
    <text evidence="3">The sequence shown here is derived from an EMBL/GenBank/DDBJ whole genome shotgun (WGS) entry which is preliminary data.</text>
</comment>
<accession>A0ABV2KU67</accession>
<evidence type="ECO:0000313" key="4">
    <source>
        <dbReference type="Proteomes" id="UP001549167"/>
    </source>
</evidence>
<dbReference type="Proteomes" id="UP001549167">
    <property type="component" value="Unassembled WGS sequence"/>
</dbReference>
<feature type="region of interest" description="Disordered" evidence="1">
    <location>
        <begin position="150"/>
        <end position="177"/>
    </location>
</feature>
<evidence type="ECO:0008006" key="5">
    <source>
        <dbReference type="Google" id="ProtNLM"/>
    </source>
</evidence>
<feature type="compositionally biased region" description="Polar residues" evidence="1">
    <location>
        <begin position="150"/>
        <end position="163"/>
    </location>
</feature>
<organism evidence="3 4">
    <name type="scientific">Alkalibacillus flavidus</name>
    <dbReference type="NCBI Taxonomy" id="546021"/>
    <lineage>
        <taxon>Bacteria</taxon>
        <taxon>Bacillati</taxon>
        <taxon>Bacillota</taxon>
        <taxon>Bacilli</taxon>
        <taxon>Bacillales</taxon>
        <taxon>Bacillaceae</taxon>
        <taxon>Alkalibacillus</taxon>
    </lineage>
</organism>
<keyword evidence="4" id="KW-1185">Reference proteome</keyword>
<protein>
    <recommendedName>
        <fullName evidence="5">Type 4 fimbrial biogenesis protein PilX N-terminal domain-containing protein</fullName>
    </recommendedName>
</protein>
<evidence type="ECO:0000256" key="2">
    <source>
        <dbReference type="SAM" id="Phobius"/>
    </source>
</evidence>
<dbReference type="EMBL" id="JBEPMX010000005">
    <property type="protein sequence ID" value="MET3683128.1"/>
    <property type="molecule type" value="Genomic_DNA"/>
</dbReference>
<feature type="transmembrane region" description="Helical" evidence="2">
    <location>
        <begin position="12"/>
        <end position="34"/>
    </location>
</feature>
<reference evidence="3 4" key="1">
    <citation type="submission" date="2024-06" db="EMBL/GenBank/DDBJ databases">
        <title>Genomic Encyclopedia of Type Strains, Phase IV (KMG-IV): sequencing the most valuable type-strain genomes for metagenomic binning, comparative biology and taxonomic classification.</title>
        <authorList>
            <person name="Goeker M."/>
        </authorList>
    </citation>
    <scope>NUCLEOTIDE SEQUENCE [LARGE SCALE GENOMIC DNA]</scope>
    <source>
        <strain evidence="3 4">DSM 23520</strain>
    </source>
</reference>
<sequence length="409" mass="44455">MRYIQEERGAILVVVLLTIVFMMFFATVMMNSVLTTAKQNNVIEENYRATHVAEMGAIFVEDQIQQYVEQNDLSTDSSSLNDLETYLNQQIANVTIDEDQPEVEYFIEEGFTVTSDGDSQMLSLKVNGQDENANQIITLTFALSSGSGADSLESWNEESNTVPNRPENPDETYPRPVDLKKKNCIQNSQTVVLESGGNIKCSPSFNELYVNDDLSFGNNDTLTVEQNAKFESLDMTGLSKVLIKGHAHFEGELTSGNNPNSNFIACGNVRLKGGADYQGGYQVNHYTVADELFYNKQGPVIFGDDTLLKSGLSLDNTSATANGDLTIQHDGTQSASTYLNTIGGNIKMAGGTLTIENANGDQVTQPNSNNVNYDVQPASIPDCEGVEPPTSGGGQGDSNTSVSLDDIDY</sequence>
<dbReference type="RefSeq" id="WP_354219721.1">
    <property type="nucleotide sequence ID" value="NZ_JBEPMX010000005.1"/>
</dbReference>
<evidence type="ECO:0000256" key="1">
    <source>
        <dbReference type="SAM" id="MobiDB-lite"/>
    </source>
</evidence>
<proteinExistence type="predicted"/>
<keyword evidence="2" id="KW-1133">Transmembrane helix</keyword>
<feature type="region of interest" description="Disordered" evidence="1">
    <location>
        <begin position="378"/>
        <end position="409"/>
    </location>
</feature>
<evidence type="ECO:0000313" key="3">
    <source>
        <dbReference type="EMBL" id="MET3683128.1"/>
    </source>
</evidence>
<gene>
    <name evidence="3" type="ORF">ABID56_001219</name>
</gene>
<keyword evidence="2" id="KW-0472">Membrane</keyword>
<keyword evidence="2" id="KW-0812">Transmembrane</keyword>
<name>A0ABV2KU67_9BACI</name>